<feature type="domain" description="Type IX secretion system protein PorV" evidence="2">
    <location>
        <begin position="34"/>
        <end position="269"/>
    </location>
</feature>
<keyword evidence="1" id="KW-0732">Signal</keyword>
<dbReference type="Proteomes" id="UP000199532">
    <property type="component" value="Unassembled WGS sequence"/>
</dbReference>
<dbReference type="NCBIfam" id="NF033710">
    <property type="entry name" value="T9SS_OM_PorV"/>
    <property type="match status" value="1"/>
</dbReference>
<sequence length="392" mass="42249">MRLFFVSLSSLFLLSTSSLLAQSLAADTIRRIPSSPLAFLTFAPDARSAGMGEAGVALSPDANSTYWNAAKLPYNQKDFGVSASYTPWLRNLVDDMWLGYLTAYKKIGKGQAVAASINFFNNGELDLRDAVGTHTGFFNSRELAISGTYSQQLGKNFSMGLTLKYISSNLAGNAVVNNVSLKPARTVAGDISAFYRKQIQNEDTGGELTWSLGAVLSNLGGKINYGSNTDTESFIPTNLKLGGGLSFTADGRNRFNFIVDASKLMVPTPGATAAQNVQINGYGSLKGAFGSFSDAPDGFKEEVQEIAVAVGAEYWYNDIFALRAGYFGENKNKGDRRFFTAGVGAKFLDRYNVDFAYMFPTTQGSPLAQTLRITLGLSLNKSEKLDVGDTDN</sequence>
<dbReference type="OrthoDB" id="9758448at2"/>
<keyword evidence="4" id="KW-1185">Reference proteome</keyword>
<evidence type="ECO:0000313" key="4">
    <source>
        <dbReference type="Proteomes" id="UP000199532"/>
    </source>
</evidence>
<dbReference type="InterPro" id="IPR045741">
    <property type="entry name" value="PorV"/>
</dbReference>
<reference evidence="3 4" key="1">
    <citation type="submission" date="2016-10" db="EMBL/GenBank/DDBJ databases">
        <authorList>
            <person name="de Groot N.N."/>
        </authorList>
    </citation>
    <scope>NUCLEOTIDE SEQUENCE [LARGE SCALE GENOMIC DNA]</scope>
    <source>
        <strain evidence="3 4">DSM 19938</strain>
    </source>
</reference>
<evidence type="ECO:0000313" key="3">
    <source>
        <dbReference type="EMBL" id="SEJ61654.1"/>
    </source>
</evidence>
<feature type="signal peptide" evidence="1">
    <location>
        <begin position="1"/>
        <end position="21"/>
    </location>
</feature>
<name>A0A1H7AAW8_9BACT</name>
<evidence type="ECO:0000256" key="1">
    <source>
        <dbReference type="SAM" id="SignalP"/>
    </source>
</evidence>
<accession>A0A1H7AAW8</accession>
<dbReference type="Gene3D" id="2.40.160.60">
    <property type="entry name" value="Outer membrane protein transport protein (OMPP1/FadL/TodX)"/>
    <property type="match status" value="1"/>
</dbReference>
<proteinExistence type="predicted"/>
<dbReference type="Pfam" id="PF19572">
    <property type="entry name" value="PorV"/>
    <property type="match status" value="1"/>
</dbReference>
<dbReference type="InterPro" id="IPR047799">
    <property type="entry name" value="T9SS_OM_PorV"/>
</dbReference>
<organism evidence="3 4">
    <name type="scientific">Dyadobacter koreensis</name>
    <dbReference type="NCBI Taxonomy" id="408657"/>
    <lineage>
        <taxon>Bacteria</taxon>
        <taxon>Pseudomonadati</taxon>
        <taxon>Bacteroidota</taxon>
        <taxon>Cytophagia</taxon>
        <taxon>Cytophagales</taxon>
        <taxon>Spirosomataceae</taxon>
        <taxon>Dyadobacter</taxon>
    </lineage>
</organism>
<evidence type="ECO:0000259" key="2">
    <source>
        <dbReference type="Pfam" id="PF19572"/>
    </source>
</evidence>
<dbReference type="AlphaFoldDB" id="A0A1H7AAW8"/>
<dbReference type="RefSeq" id="WP_090340968.1">
    <property type="nucleotide sequence ID" value="NZ_FNXY01000010.1"/>
</dbReference>
<protein>
    <recommendedName>
        <fullName evidence="2">Type IX secretion system protein PorV domain-containing protein</fullName>
    </recommendedName>
</protein>
<dbReference type="NCBIfam" id="NF033709">
    <property type="entry name" value="PorV_fam"/>
    <property type="match status" value="1"/>
</dbReference>
<gene>
    <name evidence="3" type="ORF">SAMN04487995_5500</name>
</gene>
<feature type="chain" id="PRO_5011708696" description="Type IX secretion system protein PorV domain-containing protein" evidence="1">
    <location>
        <begin position="22"/>
        <end position="392"/>
    </location>
</feature>
<dbReference type="STRING" id="408657.SAMN04487995_5500"/>
<dbReference type="EMBL" id="FNXY01000010">
    <property type="protein sequence ID" value="SEJ61654.1"/>
    <property type="molecule type" value="Genomic_DNA"/>
</dbReference>